<evidence type="ECO:0000313" key="4">
    <source>
        <dbReference type="Proteomes" id="UP000271974"/>
    </source>
</evidence>
<feature type="compositionally biased region" description="Polar residues" evidence="1">
    <location>
        <begin position="295"/>
        <end position="314"/>
    </location>
</feature>
<dbReference type="Proteomes" id="UP000271974">
    <property type="component" value="Unassembled WGS sequence"/>
</dbReference>
<accession>A0A433TIE2</accession>
<keyword evidence="2" id="KW-0472">Membrane</keyword>
<organism evidence="3 4">
    <name type="scientific">Elysia chlorotica</name>
    <name type="common">Eastern emerald elysia</name>
    <name type="synonym">Sea slug</name>
    <dbReference type="NCBI Taxonomy" id="188477"/>
    <lineage>
        <taxon>Eukaryota</taxon>
        <taxon>Metazoa</taxon>
        <taxon>Spiralia</taxon>
        <taxon>Lophotrochozoa</taxon>
        <taxon>Mollusca</taxon>
        <taxon>Gastropoda</taxon>
        <taxon>Heterobranchia</taxon>
        <taxon>Euthyneura</taxon>
        <taxon>Panpulmonata</taxon>
        <taxon>Sacoglossa</taxon>
        <taxon>Placobranchoidea</taxon>
        <taxon>Plakobranchidae</taxon>
        <taxon>Elysia</taxon>
    </lineage>
</organism>
<feature type="transmembrane region" description="Helical" evidence="2">
    <location>
        <begin position="6"/>
        <end position="26"/>
    </location>
</feature>
<feature type="region of interest" description="Disordered" evidence="1">
    <location>
        <begin position="328"/>
        <end position="379"/>
    </location>
</feature>
<feature type="region of interest" description="Disordered" evidence="1">
    <location>
        <begin position="71"/>
        <end position="155"/>
    </location>
</feature>
<sequence length="379" mass="41949">MALSFAEVIPIAFYSLFAFIIITILVRIKAHAVPLYDSKGYAEDDMYQVVLYCAEDVKFPRRVYLCSDSSNACSPDKQRDQQRYHGQNQTSERKNTARNRSSPLAEDRSPLISSGNTSSESVYHSDLSRRESQIYNANDSSSGSPQYFENTSYNRHGRAMLRKKVRFSNQYRQNDPAKLTGRPFCHAPVQSGEKQTKLLASKVLKHKNPHDDVARNMRTSRTNFHEKACTLGEREVRRSCDEKQEKAEVKTTPSNVVKAPGCFPSCAALNGECANTVRKLATSSPPKKARPIGQPAQSPTAAGNAAKPTSNTLDSGVKLDGLEMVVKEISKKRTPPLTSLKTEGTEALQHAGDPGVSHIEEQQQEQCASAQKDGEKPVL</sequence>
<dbReference type="EMBL" id="RQTK01000343">
    <property type="protein sequence ID" value="RUS81334.1"/>
    <property type="molecule type" value="Genomic_DNA"/>
</dbReference>
<comment type="caution">
    <text evidence="3">The sequence shown here is derived from an EMBL/GenBank/DDBJ whole genome shotgun (WGS) entry which is preliminary data.</text>
</comment>
<keyword evidence="2" id="KW-1133">Transmembrane helix</keyword>
<proteinExistence type="predicted"/>
<gene>
    <name evidence="3" type="ORF">EGW08_010901</name>
</gene>
<name>A0A433TIE2_ELYCH</name>
<feature type="region of interest" description="Disordered" evidence="1">
    <location>
        <begin position="281"/>
        <end position="316"/>
    </location>
</feature>
<keyword evidence="4" id="KW-1185">Reference proteome</keyword>
<evidence type="ECO:0000256" key="1">
    <source>
        <dbReference type="SAM" id="MobiDB-lite"/>
    </source>
</evidence>
<feature type="compositionally biased region" description="Polar residues" evidence="1">
    <location>
        <begin position="133"/>
        <end position="154"/>
    </location>
</feature>
<evidence type="ECO:0000313" key="3">
    <source>
        <dbReference type="EMBL" id="RUS81334.1"/>
    </source>
</evidence>
<feature type="compositionally biased region" description="Polar residues" evidence="1">
    <location>
        <begin position="111"/>
        <end position="122"/>
    </location>
</feature>
<evidence type="ECO:0000256" key="2">
    <source>
        <dbReference type="SAM" id="Phobius"/>
    </source>
</evidence>
<protein>
    <submittedName>
        <fullName evidence="3">Uncharacterized protein</fullName>
    </submittedName>
</protein>
<keyword evidence="2" id="KW-0812">Transmembrane</keyword>
<reference evidence="3 4" key="1">
    <citation type="submission" date="2019-01" db="EMBL/GenBank/DDBJ databases">
        <title>A draft genome assembly of the solar-powered sea slug Elysia chlorotica.</title>
        <authorList>
            <person name="Cai H."/>
            <person name="Li Q."/>
            <person name="Fang X."/>
            <person name="Li J."/>
            <person name="Curtis N.E."/>
            <person name="Altenburger A."/>
            <person name="Shibata T."/>
            <person name="Feng M."/>
            <person name="Maeda T."/>
            <person name="Schwartz J.A."/>
            <person name="Shigenobu S."/>
            <person name="Lundholm N."/>
            <person name="Nishiyama T."/>
            <person name="Yang H."/>
            <person name="Hasebe M."/>
            <person name="Li S."/>
            <person name="Pierce S.K."/>
            <person name="Wang J."/>
        </authorList>
    </citation>
    <scope>NUCLEOTIDE SEQUENCE [LARGE SCALE GENOMIC DNA]</scope>
    <source>
        <strain evidence="3">EC2010</strain>
        <tissue evidence="3">Whole organism of an adult</tissue>
    </source>
</reference>
<dbReference type="AlphaFoldDB" id="A0A433TIE2"/>